<gene>
    <name evidence="1" type="ORF">Amon02_000364800</name>
</gene>
<evidence type="ECO:0000313" key="2">
    <source>
        <dbReference type="Proteomes" id="UP001165064"/>
    </source>
</evidence>
<evidence type="ECO:0000313" key="1">
    <source>
        <dbReference type="EMBL" id="GME78866.1"/>
    </source>
</evidence>
<proteinExistence type="predicted"/>
<dbReference type="Proteomes" id="UP001165064">
    <property type="component" value="Unassembled WGS sequence"/>
</dbReference>
<name>A0ACB5T0Y5_AMBMO</name>
<comment type="caution">
    <text evidence="1">The sequence shown here is derived from an EMBL/GenBank/DDBJ whole genome shotgun (WGS) entry which is preliminary data.</text>
</comment>
<organism evidence="1 2">
    <name type="scientific">Ambrosiozyma monospora</name>
    <name type="common">Yeast</name>
    <name type="synonym">Endomycopsis monosporus</name>
    <dbReference type="NCBI Taxonomy" id="43982"/>
    <lineage>
        <taxon>Eukaryota</taxon>
        <taxon>Fungi</taxon>
        <taxon>Dikarya</taxon>
        <taxon>Ascomycota</taxon>
        <taxon>Saccharomycotina</taxon>
        <taxon>Pichiomycetes</taxon>
        <taxon>Pichiales</taxon>
        <taxon>Pichiaceae</taxon>
        <taxon>Ambrosiozyma</taxon>
    </lineage>
</organism>
<keyword evidence="2" id="KW-1185">Reference proteome</keyword>
<protein>
    <submittedName>
        <fullName evidence="1">Unnamed protein product</fullName>
    </submittedName>
</protein>
<reference evidence="1" key="1">
    <citation type="submission" date="2023-04" db="EMBL/GenBank/DDBJ databases">
        <title>Ambrosiozyma monospora NBRC 10751.</title>
        <authorList>
            <person name="Ichikawa N."/>
            <person name="Sato H."/>
            <person name="Tonouchi N."/>
        </authorList>
    </citation>
    <scope>NUCLEOTIDE SEQUENCE</scope>
    <source>
        <strain evidence="1">NBRC 10751</strain>
    </source>
</reference>
<dbReference type="EMBL" id="BSXS01002357">
    <property type="protein sequence ID" value="GME78866.1"/>
    <property type="molecule type" value="Genomic_DNA"/>
</dbReference>
<sequence>MSKSIKLNNGTTIPFMGLGTWEILHNCPSIVQTALDKGYRMIDTATLYGNERECGQGIIQWLKADPVKNKREDVFYITKLWHQEHGYDNAKAAIKKCLKKVEGLGYIDLLLIHSPCQGKTARLGTWKAMQEAVDEGIVKSIGVSNYGKDHILELLNWSGLKIKPVVNEIEVHPWCMRQELCDFCKSKDIAVIAFAPLSHAGRVNDKSTVEVAKRNGITNGQALIRWSVQKGYIPIPKTKTISRLSENLDVLGFELSDADMKTLEHPNVHDPSDWEVTTVP</sequence>
<accession>A0ACB5T0Y5</accession>